<proteinExistence type="predicted"/>
<protein>
    <submittedName>
        <fullName evidence="1">Uncharacterized protein</fullName>
    </submittedName>
</protein>
<evidence type="ECO:0000313" key="1">
    <source>
        <dbReference type="EMBL" id="KKJ77687.1"/>
    </source>
</evidence>
<accession>A0A0M2R735</accession>
<organism evidence="1 2">
    <name type="scientific">Kiloniella litopenaei</name>
    <dbReference type="NCBI Taxonomy" id="1549748"/>
    <lineage>
        <taxon>Bacteria</taxon>
        <taxon>Pseudomonadati</taxon>
        <taxon>Pseudomonadota</taxon>
        <taxon>Alphaproteobacteria</taxon>
        <taxon>Rhodospirillales</taxon>
        <taxon>Kiloniellaceae</taxon>
        <taxon>Kiloniella</taxon>
    </lineage>
</organism>
<dbReference type="Proteomes" id="UP000034491">
    <property type="component" value="Unassembled WGS sequence"/>
</dbReference>
<evidence type="ECO:0000313" key="2">
    <source>
        <dbReference type="Proteomes" id="UP000034491"/>
    </source>
</evidence>
<dbReference type="EMBL" id="LANI01000003">
    <property type="protein sequence ID" value="KKJ77687.1"/>
    <property type="molecule type" value="Genomic_DNA"/>
</dbReference>
<comment type="caution">
    <text evidence="1">The sequence shown here is derived from an EMBL/GenBank/DDBJ whole genome shotgun (WGS) entry which is preliminary data.</text>
</comment>
<name>A0A0M2R735_9PROT</name>
<dbReference type="RefSeq" id="WP_046503530.1">
    <property type="nucleotide sequence ID" value="NZ_CBDDLU010000013.1"/>
</dbReference>
<sequence>MHRTGYVRNSHKQYSTKKGLVSLTALLALLISLSTVSVSLAAILSPETFLAERMTEQKKKDIEKEARKPLP</sequence>
<dbReference type="AlphaFoldDB" id="A0A0M2R735"/>
<keyword evidence="2" id="KW-1185">Reference proteome</keyword>
<gene>
    <name evidence="1" type="ORF">WH95_04335</name>
</gene>
<reference evidence="1 2" key="1">
    <citation type="submission" date="2015-03" db="EMBL/GenBank/DDBJ databases">
        <title>Genome sequence of Kiloniella sp. P1-1, isolated from the gut microflora of Pacific white shrimp, Penaeus vannamei.</title>
        <authorList>
            <person name="Shao Z."/>
            <person name="Wang L."/>
            <person name="Li X."/>
        </authorList>
    </citation>
    <scope>NUCLEOTIDE SEQUENCE [LARGE SCALE GENOMIC DNA]</scope>
    <source>
        <strain evidence="1 2">P1-1</strain>
    </source>
</reference>